<comment type="caution">
    <text evidence="1">The sequence shown here is derived from an EMBL/GenBank/DDBJ whole genome shotgun (WGS) entry which is preliminary data.</text>
</comment>
<reference evidence="1 2" key="1">
    <citation type="journal article" date="2021" name="Nat. Commun.">
        <title>Incipient diploidization of the medicinal plant Perilla within 10,000 years.</title>
        <authorList>
            <person name="Zhang Y."/>
            <person name="Shen Q."/>
            <person name="Leng L."/>
            <person name="Zhang D."/>
            <person name="Chen S."/>
            <person name="Shi Y."/>
            <person name="Ning Z."/>
            <person name="Chen S."/>
        </authorList>
    </citation>
    <scope>NUCLEOTIDE SEQUENCE [LARGE SCALE GENOMIC DNA]</scope>
    <source>
        <strain evidence="2">cv. PC099</strain>
    </source>
</reference>
<dbReference type="PANTHER" id="PTHR31579:SF42">
    <property type="entry name" value="DUF506 FAMILY PROTEIN (DUF506)"/>
    <property type="match status" value="1"/>
</dbReference>
<gene>
    <name evidence="1" type="ORF">C2S53_006986</name>
</gene>
<dbReference type="Proteomes" id="UP001190926">
    <property type="component" value="Unassembled WGS sequence"/>
</dbReference>
<dbReference type="PANTHER" id="PTHR31579">
    <property type="entry name" value="OS03G0796600 PROTEIN"/>
    <property type="match status" value="1"/>
</dbReference>
<dbReference type="AlphaFoldDB" id="A0AAD4J088"/>
<sequence>MIKIPMNFKRVAAAFNEIPRVKSCDSSGSEHSADLSDLVNSFLERGTREERRGEDEFVDDGDDFDVDGYDEIGSNFESLDVLKSLFSYENDALKRSIQEEVENAYGEAGGCRSSSPEFKRRLMARLRNRGFDAGICKSKWERNGRCPAGTYEYIDVEASGVRYIIEIFFAGEFTIARPTGGYAALLNVFPQIYVGRSEEVKQVVIVMCNAIRRSMKKAGIHMPPWRRRTYMQSKWFASYKRTTSEIPSSGTQMQSVVVPSFLCRVDLAAPGGGVRMGNLAAVLKREKMIIS</sequence>
<dbReference type="InterPro" id="IPR006502">
    <property type="entry name" value="PDDEXK-like"/>
</dbReference>
<dbReference type="EMBL" id="SDAM02000323">
    <property type="protein sequence ID" value="KAH6824524.1"/>
    <property type="molecule type" value="Genomic_DNA"/>
</dbReference>
<evidence type="ECO:0000313" key="1">
    <source>
        <dbReference type="EMBL" id="KAH6824524.1"/>
    </source>
</evidence>
<dbReference type="NCBIfam" id="TIGR01615">
    <property type="entry name" value="A_thal_3542"/>
    <property type="match status" value="1"/>
</dbReference>
<keyword evidence="2" id="KW-1185">Reference proteome</keyword>
<name>A0AAD4J088_PERFH</name>
<protein>
    <recommendedName>
        <fullName evidence="3">DUF506 family protein</fullName>
    </recommendedName>
</protein>
<evidence type="ECO:0000313" key="2">
    <source>
        <dbReference type="Proteomes" id="UP001190926"/>
    </source>
</evidence>
<organism evidence="1 2">
    <name type="scientific">Perilla frutescens var. hirtella</name>
    <name type="common">Perilla citriodora</name>
    <name type="synonym">Perilla setoyensis</name>
    <dbReference type="NCBI Taxonomy" id="608512"/>
    <lineage>
        <taxon>Eukaryota</taxon>
        <taxon>Viridiplantae</taxon>
        <taxon>Streptophyta</taxon>
        <taxon>Embryophyta</taxon>
        <taxon>Tracheophyta</taxon>
        <taxon>Spermatophyta</taxon>
        <taxon>Magnoliopsida</taxon>
        <taxon>eudicotyledons</taxon>
        <taxon>Gunneridae</taxon>
        <taxon>Pentapetalae</taxon>
        <taxon>asterids</taxon>
        <taxon>lamiids</taxon>
        <taxon>Lamiales</taxon>
        <taxon>Lamiaceae</taxon>
        <taxon>Nepetoideae</taxon>
        <taxon>Elsholtzieae</taxon>
        <taxon>Perilla</taxon>
    </lineage>
</organism>
<proteinExistence type="predicted"/>
<dbReference type="Pfam" id="PF04720">
    <property type="entry name" value="PDDEXK_6"/>
    <property type="match status" value="1"/>
</dbReference>
<accession>A0AAD4J088</accession>
<evidence type="ECO:0008006" key="3">
    <source>
        <dbReference type="Google" id="ProtNLM"/>
    </source>
</evidence>